<proteinExistence type="predicted"/>
<dbReference type="Pfam" id="PF00379">
    <property type="entry name" value="Chitin_bind_4"/>
    <property type="match status" value="1"/>
</dbReference>
<dbReference type="Proteomes" id="UP001054945">
    <property type="component" value="Unassembled WGS sequence"/>
</dbReference>
<keyword evidence="3" id="KW-1185">Reference proteome</keyword>
<reference evidence="2 3" key="1">
    <citation type="submission" date="2021-06" db="EMBL/GenBank/DDBJ databases">
        <title>Caerostris extrusa draft genome.</title>
        <authorList>
            <person name="Kono N."/>
            <person name="Arakawa K."/>
        </authorList>
    </citation>
    <scope>NUCLEOTIDE SEQUENCE [LARGE SCALE GENOMIC DNA]</scope>
</reference>
<dbReference type="GO" id="GO:0062129">
    <property type="term" value="C:chitin-based extracellular matrix"/>
    <property type="evidence" value="ECO:0007669"/>
    <property type="project" value="TreeGrafter"/>
</dbReference>
<dbReference type="InterPro" id="IPR050468">
    <property type="entry name" value="Cuticle_Struct_Prot"/>
</dbReference>
<keyword evidence="1" id="KW-0193">Cuticle</keyword>
<dbReference type="AlphaFoldDB" id="A0AAV4VHM7"/>
<protein>
    <recommendedName>
        <fullName evidence="4">Cuticle protein 16.8</fullName>
    </recommendedName>
</protein>
<name>A0AAV4VHM7_CAEEX</name>
<dbReference type="EMBL" id="BPLR01014588">
    <property type="protein sequence ID" value="GIY69805.1"/>
    <property type="molecule type" value="Genomic_DNA"/>
</dbReference>
<organism evidence="2 3">
    <name type="scientific">Caerostris extrusa</name>
    <name type="common">Bark spider</name>
    <name type="synonym">Caerostris bankana</name>
    <dbReference type="NCBI Taxonomy" id="172846"/>
    <lineage>
        <taxon>Eukaryota</taxon>
        <taxon>Metazoa</taxon>
        <taxon>Ecdysozoa</taxon>
        <taxon>Arthropoda</taxon>
        <taxon>Chelicerata</taxon>
        <taxon>Arachnida</taxon>
        <taxon>Araneae</taxon>
        <taxon>Araneomorphae</taxon>
        <taxon>Entelegynae</taxon>
        <taxon>Araneoidea</taxon>
        <taxon>Araneidae</taxon>
        <taxon>Caerostris</taxon>
    </lineage>
</organism>
<evidence type="ECO:0000256" key="1">
    <source>
        <dbReference type="PROSITE-ProRule" id="PRU00497"/>
    </source>
</evidence>
<sequence length="210" mass="23111">MFDRGYKRSFGQPSGTARLGCDICVPPFSPSSSFQSRSRARKMYRFSFVRERAQLQRTFNIMFKVSFELFKISGVLALDGYTALLLLSAVAVAMAQYGHGYGGDGYGHNDYAQPIPYQYGYGIAGDHGEFKQTRQEQGDGHGNVQGSYGYVDAHGIQRQVDYVADGHGFRAQVKTNEPGTENQSPADVQLHAQPAQAYGPSAPRHGYAAY</sequence>
<evidence type="ECO:0000313" key="2">
    <source>
        <dbReference type="EMBL" id="GIY69805.1"/>
    </source>
</evidence>
<dbReference type="PANTHER" id="PTHR10380">
    <property type="entry name" value="CUTICLE PROTEIN"/>
    <property type="match status" value="1"/>
</dbReference>
<dbReference type="GO" id="GO:0008010">
    <property type="term" value="F:structural constituent of chitin-based larval cuticle"/>
    <property type="evidence" value="ECO:0007669"/>
    <property type="project" value="TreeGrafter"/>
</dbReference>
<evidence type="ECO:0008006" key="4">
    <source>
        <dbReference type="Google" id="ProtNLM"/>
    </source>
</evidence>
<gene>
    <name evidence="2" type="primary">AVEN_72410_1</name>
    <name evidence="2" type="ORF">CEXT_438941</name>
</gene>
<comment type="caution">
    <text evidence="2">The sequence shown here is derived from an EMBL/GenBank/DDBJ whole genome shotgun (WGS) entry which is preliminary data.</text>
</comment>
<evidence type="ECO:0000313" key="3">
    <source>
        <dbReference type="Proteomes" id="UP001054945"/>
    </source>
</evidence>
<accession>A0AAV4VHM7</accession>
<dbReference type="InterPro" id="IPR000618">
    <property type="entry name" value="Insect_cuticle"/>
</dbReference>
<dbReference type="PROSITE" id="PS51155">
    <property type="entry name" value="CHIT_BIND_RR_2"/>
    <property type="match status" value="1"/>
</dbReference>